<feature type="compositionally biased region" description="Low complexity" evidence="5">
    <location>
        <begin position="541"/>
        <end position="552"/>
    </location>
</feature>
<protein>
    <recommendedName>
        <fullName evidence="7">TMEM205-like domain-containing protein</fullName>
    </recommendedName>
</protein>
<evidence type="ECO:0000259" key="7">
    <source>
        <dbReference type="Pfam" id="PF13664"/>
    </source>
</evidence>
<dbReference type="InParanoid" id="A0A200Q425"/>
<dbReference type="AlphaFoldDB" id="A0A200Q425"/>
<dbReference type="Gene3D" id="6.10.140.1430">
    <property type="match status" value="1"/>
</dbReference>
<dbReference type="Pfam" id="PF13664">
    <property type="entry name" value="DUF4149"/>
    <property type="match status" value="1"/>
</dbReference>
<comment type="subcellular location">
    <subcellularLocation>
        <location evidence="1">Membrane</location>
    </subcellularLocation>
</comment>
<reference evidence="8 9" key="1">
    <citation type="journal article" date="2017" name="Mol. Plant">
        <title>The Genome of Medicinal Plant Macleaya cordata Provides New Insights into Benzylisoquinoline Alkaloids Metabolism.</title>
        <authorList>
            <person name="Liu X."/>
            <person name="Liu Y."/>
            <person name="Huang P."/>
            <person name="Ma Y."/>
            <person name="Qing Z."/>
            <person name="Tang Q."/>
            <person name="Cao H."/>
            <person name="Cheng P."/>
            <person name="Zheng Y."/>
            <person name="Yuan Z."/>
            <person name="Zhou Y."/>
            <person name="Liu J."/>
            <person name="Tang Z."/>
            <person name="Zhuo Y."/>
            <person name="Zhang Y."/>
            <person name="Yu L."/>
            <person name="Huang J."/>
            <person name="Yang P."/>
            <person name="Peng Q."/>
            <person name="Zhang J."/>
            <person name="Jiang W."/>
            <person name="Zhang Z."/>
            <person name="Lin K."/>
            <person name="Ro D.K."/>
            <person name="Chen X."/>
            <person name="Xiong X."/>
            <person name="Shang Y."/>
            <person name="Huang S."/>
            <person name="Zeng J."/>
        </authorList>
    </citation>
    <scope>NUCLEOTIDE SEQUENCE [LARGE SCALE GENOMIC DNA]</scope>
    <source>
        <strain evidence="9">cv. BLH2017</strain>
        <tissue evidence="8">Root</tissue>
    </source>
</reference>
<keyword evidence="3 6" id="KW-1133">Transmembrane helix</keyword>
<dbReference type="Proteomes" id="UP000195402">
    <property type="component" value="Unassembled WGS sequence"/>
</dbReference>
<proteinExistence type="predicted"/>
<organism evidence="8 9">
    <name type="scientific">Macleaya cordata</name>
    <name type="common">Five-seeded plume-poppy</name>
    <name type="synonym">Bocconia cordata</name>
    <dbReference type="NCBI Taxonomy" id="56857"/>
    <lineage>
        <taxon>Eukaryota</taxon>
        <taxon>Viridiplantae</taxon>
        <taxon>Streptophyta</taxon>
        <taxon>Embryophyta</taxon>
        <taxon>Tracheophyta</taxon>
        <taxon>Spermatophyta</taxon>
        <taxon>Magnoliopsida</taxon>
        <taxon>Ranunculales</taxon>
        <taxon>Papaveraceae</taxon>
        <taxon>Papaveroideae</taxon>
        <taxon>Macleaya</taxon>
    </lineage>
</organism>
<evidence type="ECO:0000313" key="8">
    <source>
        <dbReference type="EMBL" id="OVA05220.1"/>
    </source>
</evidence>
<evidence type="ECO:0000256" key="6">
    <source>
        <dbReference type="SAM" id="Phobius"/>
    </source>
</evidence>
<keyword evidence="9" id="KW-1185">Reference proteome</keyword>
<dbReference type="OMA" id="VEDTRTH"/>
<keyword evidence="2 6" id="KW-0812">Transmembrane</keyword>
<name>A0A200Q425_MACCD</name>
<dbReference type="OrthoDB" id="1641132at2759"/>
<evidence type="ECO:0000256" key="4">
    <source>
        <dbReference type="ARBA" id="ARBA00023136"/>
    </source>
</evidence>
<sequence>MIGRANGKLREASFVLPNLGQGISSESIGEAYDKSKEMVNEAYCKAKESEKYKAHLITAATKGVKHTAESIPGTLSHAKEVVSDKAHSVKEQIEDAKESATETLSHAKQKVLDKTHDFKEAVEDSAAAEALNRAKEKVSDKAHTVKEAFEDAIDTAAEKIERIPETLNQAKEKVSDKAHNVKEAFEDAKDTATERSKRIPETLGQAKEKVLNRTHPVKDTATETAKAIPETLNQAKEKVLEKTQDIKDTIKGTASEKTNYNNGVGGTFSKAKKTVSDKAHDIEEATMDAKDTVIEKLHKTKERVSEKAHEFKEVAEETVTGNKNKKFSSGLINNAKEKILNRAHEIKGAVENVKESAKEEIVRDLKERARIIRTAVTDERTCQQKTTGLLSEGRRNFTNFFHGGLKYAGSDENVKWVLGTVRLIGVGTAYGTAIWVTFISSHVLERALPRQQFAMMQSKIYPVYFRVMIFSVGSSMMGQLLIRLYQSPGSGKEDKIHAYNLGMSLVWILLNLLFLEPRATKVMLEKMKWEKEARGAGDGPSTTGTRSTTIRTRVGEVTTEEVPSERQAAAAEEETERAEKRGEELEKLNQRLKKLNRYSALFNIMTVMTLTWHLAYLGQCLYVTAC</sequence>
<feature type="transmembrane region" description="Helical" evidence="6">
    <location>
        <begin position="464"/>
        <end position="485"/>
    </location>
</feature>
<evidence type="ECO:0000256" key="2">
    <source>
        <dbReference type="ARBA" id="ARBA00022692"/>
    </source>
</evidence>
<feature type="transmembrane region" description="Helical" evidence="6">
    <location>
        <begin position="600"/>
        <end position="618"/>
    </location>
</feature>
<feature type="region of interest" description="Disordered" evidence="5">
    <location>
        <begin position="533"/>
        <end position="582"/>
    </location>
</feature>
<keyword evidence="4 6" id="KW-0472">Membrane</keyword>
<comment type="caution">
    <text evidence="8">The sequence shown here is derived from an EMBL/GenBank/DDBJ whole genome shotgun (WGS) entry which is preliminary data.</text>
</comment>
<dbReference type="PANTHER" id="PTHR47652">
    <property type="entry name" value="MITOCHONDRIAL IMPORT INNER MEMBRANE TRANSLOCASE SUBUNIT TIM44"/>
    <property type="match status" value="1"/>
</dbReference>
<feature type="transmembrane region" description="Helical" evidence="6">
    <location>
        <begin position="497"/>
        <end position="515"/>
    </location>
</feature>
<dbReference type="GO" id="GO:0016020">
    <property type="term" value="C:membrane"/>
    <property type="evidence" value="ECO:0007669"/>
    <property type="project" value="UniProtKB-SubCell"/>
</dbReference>
<accession>A0A200Q425</accession>
<dbReference type="PANTHER" id="PTHR47652:SF3">
    <property type="entry name" value="MITOCHONDRIAL IMPORT INNER MEMBRANE TRANSLOCASE SUBUNIT TIM44"/>
    <property type="match status" value="1"/>
</dbReference>
<evidence type="ECO:0000256" key="5">
    <source>
        <dbReference type="SAM" id="MobiDB-lite"/>
    </source>
</evidence>
<dbReference type="EMBL" id="MVGT01003157">
    <property type="protein sequence ID" value="OVA05220.1"/>
    <property type="molecule type" value="Genomic_DNA"/>
</dbReference>
<dbReference type="InterPro" id="IPR025423">
    <property type="entry name" value="TMEM205-like"/>
</dbReference>
<dbReference type="Gene3D" id="1.20.120.20">
    <property type="entry name" value="Apolipoprotein"/>
    <property type="match status" value="1"/>
</dbReference>
<evidence type="ECO:0000313" key="9">
    <source>
        <dbReference type="Proteomes" id="UP000195402"/>
    </source>
</evidence>
<evidence type="ECO:0000256" key="3">
    <source>
        <dbReference type="ARBA" id="ARBA00022989"/>
    </source>
</evidence>
<feature type="domain" description="TMEM205-like" evidence="7">
    <location>
        <begin position="426"/>
        <end position="527"/>
    </location>
</feature>
<evidence type="ECO:0000256" key="1">
    <source>
        <dbReference type="ARBA" id="ARBA00004370"/>
    </source>
</evidence>
<feature type="transmembrane region" description="Helical" evidence="6">
    <location>
        <begin position="423"/>
        <end position="444"/>
    </location>
</feature>
<gene>
    <name evidence="8" type="ORF">BVC80_8949g15</name>
</gene>